<evidence type="ECO:0000313" key="3">
    <source>
        <dbReference type="EMBL" id="QDX91424.1"/>
    </source>
</evidence>
<proteinExistence type="predicted"/>
<protein>
    <submittedName>
        <fullName evidence="3">XRE family transcriptional regulator</fullName>
    </submittedName>
</protein>
<dbReference type="EMBL" id="CP033464">
    <property type="protein sequence ID" value="QDX91424.1"/>
    <property type="molecule type" value="Genomic_DNA"/>
</dbReference>
<dbReference type="PANTHER" id="PTHR46558:SF13">
    <property type="entry name" value="HTH-TYPE TRANSCRIPTIONAL REGULATOR IMMR"/>
    <property type="match status" value="1"/>
</dbReference>
<dbReference type="GO" id="GO:0003677">
    <property type="term" value="F:DNA binding"/>
    <property type="evidence" value="ECO:0007669"/>
    <property type="project" value="UniProtKB-KW"/>
</dbReference>
<keyword evidence="1" id="KW-0238">DNA-binding</keyword>
<evidence type="ECO:0000313" key="4">
    <source>
        <dbReference type="Proteomes" id="UP000319432"/>
    </source>
</evidence>
<dbReference type="AlphaFoldDB" id="A0A518V361"/>
<feature type="domain" description="HTH cro/C1-type" evidence="2">
    <location>
        <begin position="7"/>
        <end position="61"/>
    </location>
</feature>
<dbReference type="SUPFAM" id="SSF47413">
    <property type="entry name" value="lambda repressor-like DNA-binding domains"/>
    <property type="match status" value="1"/>
</dbReference>
<dbReference type="Gene3D" id="1.10.260.40">
    <property type="entry name" value="lambda repressor-like DNA-binding domains"/>
    <property type="match status" value="1"/>
</dbReference>
<dbReference type="InterPro" id="IPR010982">
    <property type="entry name" value="Lambda_DNA-bd_dom_sf"/>
</dbReference>
<dbReference type="Pfam" id="PF13560">
    <property type="entry name" value="HTH_31"/>
    <property type="match status" value="1"/>
</dbReference>
<sequence>MSLGERIRGRRKQLGLTQLEIAQQLNMGRSNFGHIENGRVIPSSTDLDKLADILKTTPGYLLGKTDNPVVNTQENPYPLTSKEEKDIAKKLQSMMDELESDTPLAFLGEPMDEEDRELLRISLENSLRISKQMAKKKFTPTKYRK</sequence>
<keyword evidence="4" id="KW-1185">Reference proteome</keyword>
<dbReference type="CDD" id="cd00093">
    <property type="entry name" value="HTH_XRE"/>
    <property type="match status" value="1"/>
</dbReference>
<dbReference type="PANTHER" id="PTHR46558">
    <property type="entry name" value="TRACRIPTIONAL REGULATORY PROTEIN-RELATED-RELATED"/>
    <property type="match status" value="1"/>
</dbReference>
<accession>A0A518V361</accession>
<dbReference type="SMART" id="SM00530">
    <property type="entry name" value="HTH_XRE"/>
    <property type="match status" value="1"/>
</dbReference>
<gene>
    <name evidence="3" type="ORF">EEL30_02950</name>
</gene>
<evidence type="ECO:0000259" key="2">
    <source>
        <dbReference type="PROSITE" id="PS50943"/>
    </source>
</evidence>
<evidence type="ECO:0000256" key="1">
    <source>
        <dbReference type="ARBA" id="ARBA00023125"/>
    </source>
</evidence>
<dbReference type="PROSITE" id="PS50943">
    <property type="entry name" value="HTH_CROC1"/>
    <property type="match status" value="1"/>
</dbReference>
<dbReference type="InterPro" id="IPR001387">
    <property type="entry name" value="Cro/C1-type_HTH"/>
</dbReference>
<reference evidence="3 4" key="1">
    <citation type="submission" date="2018-11" db="EMBL/GenBank/DDBJ databases">
        <title>Phylogenetic determinants of toxin gene distribution in genomes of Brevibacillus laterosporus.</title>
        <authorList>
            <person name="Glare T.R."/>
            <person name="Durrant A."/>
            <person name="Berry C."/>
            <person name="Palma L."/>
            <person name="Ormskirk M."/>
            <person name="Cox M.O."/>
        </authorList>
    </citation>
    <scope>NUCLEOTIDE SEQUENCE [LARGE SCALE GENOMIC DNA]</scope>
    <source>
        <strain evidence="3 4">1821L</strain>
    </source>
</reference>
<organism evidence="3 4">
    <name type="scientific">Brevibacillus laterosporus</name>
    <name type="common">Bacillus laterosporus</name>
    <dbReference type="NCBI Taxonomy" id="1465"/>
    <lineage>
        <taxon>Bacteria</taxon>
        <taxon>Bacillati</taxon>
        <taxon>Bacillota</taxon>
        <taxon>Bacilli</taxon>
        <taxon>Bacillales</taxon>
        <taxon>Paenibacillaceae</taxon>
        <taxon>Brevibacillus</taxon>
    </lineage>
</organism>
<dbReference type="OrthoDB" id="9814553at2"/>
<name>A0A518V361_BRELA</name>
<dbReference type="Proteomes" id="UP000319432">
    <property type="component" value="Chromosome"/>
</dbReference>